<gene>
    <name evidence="1" type="ORF">QXL92_02685</name>
</gene>
<sequence>MGNPPPPPSKDEIDAELSLAIMGYDPKDKYPEWGNDAMREAYRAGWEDGCRYVPSQQTTT</sequence>
<accession>A0AAJ1RZZ1</accession>
<comment type="caution">
    <text evidence="1">The sequence shown here is derived from an EMBL/GenBank/DDBJ whole genome shotgun (WGS) entry which is preliminary data.</text>
</comment>
<organism evidence="1 2">
    <name type="scientific">Mycobacterium paragordonae</name>
    <dbReference type="NCBI Taxonomy" id="1389713"/>
    <lineage>
        <taxon>Bacteria</taxon>
        <taxon>Bacillati</taxon>
        <taxon>Actinomycetota</taxon>
        <taxon>Actinomycetes</taxon>
        <taxon>Mycobacteriales</taxon>
        <taxon>Mycobacteriaceae</taxon>
        <taxon>Mycobacterium</taxon>
    </lineage>
</organism>
<dbReference type="EMBL" id="JAUFSA010000001">
    <property type="protein sequence ID" value="MDP7733664.1"/>
    <property type="molecule type" value="Genomic_DNA"/>
</dbReference>
<proteinExistence type="predicted"/>
<evidence type="ECO:0000313" key="2">
    <source>
        <dbReference type="Proteomes" id="UP001229081"/>
    </source>
</evidence>
<protein>
    <submittedName>
        <fullName evidence="1">Uncharacterized protein</fullName>
    </submittedName>
</protein>
<dbReference type="AlphaFoldDB" id="A0AAJ1RZZ1"/>
<dbReference type="RefSeq" id="WP_306254592.1">
    <property type="nucleotide sequence ID" value="NZ_JAUFSA010000001.1"/>
</dbReference>
<dbReference type="Proteomes" id="UP001229081">
    <property type="component" value="Unassembled WGS sequence"/>
</dbReference>
<reference evidence="1" key="1">
    <citation type="submission" date="2023-06" db="EMBL/GenBank/DDBJ databases">
        <title>Identification of two novel mycobacterium reveal diversities and complexities of Mycobacterium gordonae clade.</title>
        <authorList>
            <person name="Matsumoto Y."/>
            <person name="Nakamura S."/>
            <person name="Motooka D."/>
            <person name="Fukushima K."/>
        </authorList>
    </citation>
    <scope>NUCLEOTIDE SEQUENCE</scope>
    <source>
        <strain evidence="1">TY812</strain>
    </source>
</reference>
<evidence type="ECO:0000313" key="1">
    <source>
        <dbReference type="EMBL" id="MDP7733664.1"/>
    </source>
</evidence>
<name>A0AAJ1RZZ1_9MYCO</name>